<dbReference type="AlphaFoldDB" id="A0A6H5HAE8"/>
<dbReference type="GO" id="GO:0006397">
    <property type="term" value="P:mRNA processing"/>
    <property type="evidence" value="ECO:0007669"/>
    <property type="project" value="InterPro"/>
</dbReference>
<evidence type="ECO:0000313" key="4">
    <source>
        <dbReference type="Proteomes" id="UP000479000"/>
    </source>
</evidence>
<name>A0A6H5HAE8_9HEMI</name>
<dbReference type="GO" id="GO:0016788">
    <property type="term" value="F:hydrolase activity, acting on ester bonds"/>
    <property type="evidence" value="ECO:0007669"/>
    <property type="project" value="InterPro"/>
</dbReference>
<organism evidence="3 4">
    <name type="scientific">Nesidiocoris tenuis</name>
    <dbReference type="NCBI Taxonomy" id="355587"/>
    <lineage>
        <taxon>Eukaryota</taxon>
        <taxon>Metazoa</taxon>
        <taxon>Ecdysozoa</taxon>
        <taxon>Arthropoda</taxon>
        <taxon>Hexapoda</taxon>
        <taxon>Insecta</taxon>
        <taxon>Pterygota</taxon>
        <taxon>Neoptera</taxon>
        <taxon>Paraneoptera</taxon>
        <taxon>Hemiptera</taxon>
        <taxon>Heteroptera</taxon>
        <taxon>Panheteroptera</taxon>
        <taxon>Cimicomorpha</taxon>
        <taxon>Miridae</taxon>
        <taxon>Dicyphina</taxon>
        <taxon>Nesidiocoris</taxon>
    </lineage>
</organism>
<evidence type="ECO:0000256" key="1">
    <source>
        <dbReference type="SAM" id="MobiDB-lite"/>
    </source>
</evidence>
<feature type="domain" description="Lariat debranching enzyme C-terminal" evidence="2">
    <location>
        <begin position="32"/>
        <end position="55"/>
    </location>
</feature>
<proteinExistence type="predicted"/>
<accession>A0A6H5HAE8</accession>
<reference evidence="3 4" key="1">
    <citation type="submission" date="2020-02" db="EMBL/GenBank/DDBJ databases">
        <authorList>
            <person name="Ferguson B K."/>
        </authorList>
    </citation>
    <scope>NUCLEOTIDE SEQUENCE [LARGE SCALE GENOMIC DNA]</scope>
</reference>
<sequence>MKAPGEWRCYAACQLVARSVITHFQEDGKVESVTKFLALDKCLPKRQFLQTARWPVVLVRVRGPARHATADRRGGAIADCRGGAIADCRVGSTADRHVQATAPLRGTQPAVKKGGPERAALSGRLDPPPTAQAARFNSRSPSGSARPPCRLSHSSDTAYFTACDPPTKAQAALNVSGLTMQALQVQPYLFTSEYGNKKLGKNEELPSSVGLTLGNDFTGAL</sequence>
<dbReference type="InterPro" id="IPR007708">
    <property type="entry name" value="DBR1_C"/>
</dbReference>
<dbReference type="OrthoDB" id="407609at2759"/>
<keyword evidence="4" id="KW-1185">Reference proteome</keyword>
<feature type="region of interest" description="Disordered" evidence="1">
    <location>
        <begin position="107"/>
        <end position="150"/>
    </location>
</feature>
<protein>
    <recommendedName>
        <fullName evidence="2">Lariat debranching enzyme C-terminal domain-containing protein</fullName>
    </recommendedName>
</protein>
<evidence type="ECO:0000313" key="3">
    <source>
        <dbReference type="EMBL" id="CAB0012771.1"/>
    </source>
</evidence>
<dbReference type="Pfam" id="PF05011">
    <property type="entry name" value="DBR1"/>
    <property type="match status" value="1"/>
</dbReference>
<dbReference type="Proteomes" id="UP000479000">
    <property type="component" value="Unassembled WGS sequence"/>
</dbReference>
<dbReference type="EMBL" id="CADCXU010025638">
    <property type="protein sequence ID" value="CAB0012771.1"/>
    <property type="molecule type" value="Genomic_DNA"/>
</dbReference>
<evidence type="ECO:0000259" key="2">
    <source>
        <dbReference type="Pfam" id="PF05011"/>
    </source>
</evidence>
<gene>
    <name evidence="3" type="ORF">NTEN_LOCUS17465</name>
</gene>